<dbReference type="AlphaFoldDB" id="A0A9D4DC37"/>
<keyword evidence="2" id="KW-1185">Reference proteome</keyword>
<proteinExistence type="predicted"/>
<reference evidence="1" key="1">
    <citation type="journal article" date="2019" name="bioRxiv">
        <title>The Genome of the Zebra Mussel, Dreissena polymorpha: A Resource for Invasive Species Research.</title>
        <authorList>
            <person name="McCartney M.A."/>
            <person name="Auch B."/>
            <person name="Kono T."/>
            <person name="Mallez S."/>
            <person name="Zhang Y."/>
            <person name="Obille A."/>
            <person name="Becker A."/>
            <person name="Abrahante J.E."/>
            <person name="Garbe J."/>
            <person name="Badalamenti J.P."/>
            <person name="Herman A."/>
            <person name="Mangelson H."/>
            <person name="Liachko I."/>
            <person name="Sullivan S."/>
            <person name="Sone E.D."/>
            <person name="Koren S."/>
            <person name="Silverstein K.A.T."/>
            <person name="Beckman K.B."/>
            <person name="Gohl D.M."/>
        </authorList>
    </citation>
    <scope>NUCLEOTIDE SEQUENCE</scope>
    <source>
        <strain evidence="1">Duluth1</strain>
        <tissue evidence="1">Whole animal</tissue>
    </source>
</reference>
<gene>
    <name evidence="1" type="ORF">DPMN_048301</name>
</gene>
<dbReference type="Proteomes" id="UP000828390">
    <property type="component" value="Unassembled WGS sequence"/>
</dbReference>
<protein>
    <submittedName>
        <fullName evidence="1">Uncharacterized protein</fullName>
    </submittedName>
</protein>
<evidence type="ECO:0000313" key="2">
    <source>
        <dbReference type="Proteomes" id="UP000828390"/>
    </source>
</evidence>
<reference evidence="1" key="2">
    <citation type="submission" date="2020-11" db="EMBL/GenBank/DDBJ databases">
        <authorList>
            <person name="McCartney M.A."/>
            <person name="Auch B."/>
            <person name="Kono T."/>
            <person name="Mallez S."/>
            <person name="Becker A."/>
            <person name="Gohl D.M."/>
            <person name="Silverstein K.A.T."/>
            <person name="Koren S."/>
            <person name="Bechman K.B."/>
            <person name="Herman A."/>
            <person name="Abrahante J.E."/>
            <person name="Garbe J."/>
        </authorList>
    </citation>
    <scope>NUCLEOTIDE SEQUENCE</scope>
    <source>
        <strain evidence="1">Duluth1</strain>
        <tissue evidence="1">Whole animal</tissue>
    </source>
</reference>
<comment type="caution">
    <text evidence="1">The sequence shown here is derived from an EMBL/GenBank/DDBJ whole genome shotgun (WGS) entry which is preliminary data.</text>
</comment>
<sequence>MTGPVTVPVRASVTGPVTFTGRSSPVRSPVNSQKKASILIIGLLFFQLVIDE</sequence>
<accession>A0A9D4DC37</accession>
<evidence type="ECO:0000313" key="1">
    <source>
        <dbReference type="EMBL" id="KAH3741576.1"/>
    </source>
</evidence>
<dbReference type="EMBL" id="JAIWYP010000011">
    <property type="protein sequence ID" value="KAH3741576.1"/>
    <property type="molecule type" value="Genomic_DNA"/>
</dbReference>
<name>A0A9D4DC37_DREPO</name>
<organism evidence="1 2">
    <name type="scientific">Dreissena polymorpha</name>
    <name type="common">Zebra mussel</name>
    <name type="synonym">Mytilus polymorpha</name>
    <dbReference type="NCBI Taxonomy" id="45954"/>
    <lineage>
        <taxon>Eukaryota</taxon>
        <taxon>Metazoa</taxon>
        <taxon>Spiralia</taxon>
        <taxon>Lophotrochozoa</taxon>
        <taxon>Mollusca</taxon>
        <taxon>Bivalvia</taxon>
        <taxon>Autobranchia</taxon>
        <taxon>Heteroconchia</taxon>
        <taxon>Euheterodonta</taxon>
        <taxon>Imparidentia</taxon>
        <taxon>Neoheterodontei</taxon>
        <taxon>Myida</taxon>
        <taxon>Dreissenoidea</taxon>
        <taxon>Dreissenidae</taxon>
        <taxon>Dreissena</taxon>
    </lineage>
</organism>